<gene>
    <name evidence="7" type="ORF">NQ318_017293</name>
</gene>
<reference evidence="7" key="1">
    <citation type="journal article" date="2023" name="Insect Mol. Biol.">
        <title>Genome sequencing provides insights into the evolution of gene families encoding plant cell wall-degrading enzymes in longhorned beetles.</title>
        <authorList>
            <person name="Shin N.R."/>
            <person name="Okamura Y."/>
            <person name="Kirsch R."/>
            <person name="Pauchet Y."/>
        </authorList>
    </citation>
    <scope>NUCLEOTIDE SEQUENCE</scope>
    <source>
        <strain evidence="7">AMC_N1</strain>
    </source>
</reference>
<dbReference type="Proteomes" id="UP001162162">
    <property type="component" value="Unassembled WGS sequence"/>
</dbReference>
<organism evidence="7 8">
    <name type="scientific">Aromia moschata</name>
    <dbReference type="NCBI Taxonomy" id="1265417"/>
    <lineage>
        <taxon>Eukaryota</taxon>
        <taxon>Metazoa</taxon>
        <taxon>Ecdysozoa</taxon>
        <taxon>Arthropoda</taxon>
        <taxon>Hexapoda</taxon>
        <taxon>Insecta</taxon>
        <taxon>Pterygota</taxon>
        <taxon>Neoptera</taxon>
        <taxon>Endopterygota</taxon>
        <taxon>Coleoptera</taxon>
        <taxon>Polyphaga</taxon>
        <taxon>Cucujiformia</taxon>
        <taxon>Chrysomeloidea</taxon>
        <taxon>Cerambycidae</taxon>
        <taxon>Cerambycinae</taxon>
        <taxon>Callichromatini</taxon>
        <taxon>Aromia</taxon>
    </lineage>
</organism>
<evidence type="ECO:0000256" key="3">
    <source>
        <dbReference type="ARBA" id="ARBA00022801"/>
    </source>
</evidence>
<dbReference type="PANTHER" id="PTHR46143:SF1">
    <property type="entry name" value="CALPAIN-7"/>
    <property type="match status" value="1"/>
</dbReference>
<evidence type="ECO:0000259" key="6">
    <source>
        <dbReference type="PROSITE" id="PS50203"/>
    </source>
</evidence>
<name>A0AAV8XX48_9CUCU</name>
<comment type="similarity">
    <text evidence="1">Belongs to the peptidase C2 family.</text>
</comment>
<proteinExistence type="inferred from homology"/>
<sequence length="107" mass="12276">MIKLHINGVARKVIVDDSFPMLTEFGRLLCSYSSNKNEFWISLLEKAYMKVMGGLGDFPGSNSNIDLHALTGWIPERVAIRVKEADFNRDSLFRYSRVENGEEGEFW</sequence>
<evidence type="ECO:0000256" key="5">
    <source>
        <dbReference type="PROSITE-ProRule" id="PRU00239"/>
    </source>
</evidence>
<evidence type="ECO:0000256" key="4">
    <source>
        <dbReference type="ARBA" id="ARBA00022807"/>
    </source>
</evidence>
<evidence type="ECO:0000313" key="7">
    <source>
        <dbReference type="EMBL" id="KAJ8943275.1"/>
    </source>
</evidence>
<keyword evidence="2" id="KW-0645">Protease</keyword>
<dbReference type="EMBL" id="JAPWTK010000294">
    <property type="protein sequence ID" value="KAJ8943275.1"/>
    <property type="molecule type" value="Genomic_DNA"/>
</dbReference>
<dbReference type="PRINTS" id="PR00704">
    <property type="entry name" value="CALPAIN"/>
</dbReference>
<keyword evidence="8" id="KW-1185">Reference proteome</keyword>
<dbReference type="InterPro" id="IPR001300">
    <property type="entry name" value="Peptidase_C2_calpain_cat"/>
</dbReference>
<comment type="caution">
    <text evidence="7">The sequence shown here is derived from an EMBL/GenBank/DDBJ whole genome shotgun (WGS) entry which is preliminary data.</text>
</comment>
<dbReference type="Pfam" id="PF00648">
    <property type="entry name" value="Peptidase_C2"/>
    <property type="match status" value="1"/>
</dbReference>
<dbReference type="InterPro" id="IPR022684">
    <property type="entry name" value="Calpain_cysteine_protease"/>
</dbReference>
<dbReference type="PROSITE" id="PS50203">
    <property type="entry name" value="CALPAIN_CAT"/>
    <property type="match status" value="1"/>
</dbReference>
<dbReference type="GO" id="GO:0006508">
    <property type="term" value="P:proteolysis"/>
    <property type="evidence" value="ECO:0007669"/>
    <property type="project" value="UniProtKB-KW"/>
</dbReference>
<accession>A0AAV8XX48</accession>
<dbReference type="PANTHER" id="PTHR46143">
    <property type="entry name" value="CALPAIN-7"/>
    <property type="match status" value="1"/>
</dbReference>
<evidence type="ECO:0000256" key="2">
    <source>
        <dbReference type="ARBA" id="ARBA00022670"/>
    </source>
</evidence>
<feature type="domain" description="Calpain catalytic" evidence="6">
    <location>
        <begin position="1"/>
        <end position="107"/>
    </location>
</feature>
<keyword evidence="3" id="KW-0378">Hydrolase</keyword>
<dbReference type="InterPro" id="IPR038765">
    <property type="entry name" value="Papain-like_cys_pep_sf"/>
</dbReference>
<dbReference type="SUPFAM" id="SSF54001">
    <property type="entry name" value="Cysteine proteinases"/>
    <property type="match status" value="1"/>
</dbReference>
<comment type="caution">
    <text evidence="5">Lacks conserved residue(s) required for the propagation of feature annotation.</text>
</comment>
<dbReference type="GO" id="GO:0004198">
    <property type="term" value="F:calcium-dependent cysteine-type endopeptidase activity"/>
    <property type="evidence" value="ECO:0007669"/>
    <property type="project" value="InterPro"/>
</dbReference>
<dbReference type="InterPro" id="IPR051297">
    <property type="entry name" value="PalB/RIM13"/>
</dbReference>
<evidence type="ECO:0000313" key="8">
    <source>
        <dbReference type="Proteomes" id="UP001162162"/>
    </source>
</evidence>
<protein>
    <recommendedName>
        <fullName evidence="6">Calpain catalytic domain-containing protein</fullName>
    </recommendedName>
</protein>
<evidence type="ECO:0000256" key="1">
    <source>
        <dbReference type="ARBA" id="ARBA00007623"/>
    </source>
</evidence>
<dbReference type="AlphaFoldDB" id="A0AAV8XX48"/>
<keyword evidence="4" id="KW-0788">Thiol protease</keyword>